<evidence type="ECO:0000313" key="2">
    <source>
        <dbReference type="EMBL" id="MCF7545807.1"/>
    </source>
</evidence>
<dbReference type="GO" id="GO:0106141">
    <property type="term" value="F:flavin prenyltransferase activity"/>
    <property type="evidence" value="ECO:0007669"/>
    <property type="project" value="UniProtKB-EC"/>
</dbReference>
<name>A0ABS9IEB8_9PSED</name>
<dbReference type="EMBL" id="JAKJXH010000090">
    <property type="protein sequence ID" value="MCF7545807.1"/>
    <property type="molecule type" value="Genomic_DNA"/>
</dbReference>
<gene>
    <name evidence="2" type="primary">ubiX</name>
    <name evidence="2" type="ORF">L4G47_26875</name>
</gene>
<protein>
    <submittedName>
        <fullName evidence="2">Flavin prenyltransferase UbiX</fullName>
        <ecNumber evidence="2">2.5.1.129</ecNumber>
    </submittedName>
</protein>
<accession>A0ABS9IEB8</accession>
<feature type="non-terminal residue" evidence="2">
    <location>
        <position position="65"/>
    </location>
</feature>
<dbReference type="EC" id="2.5.1.129" evidence="2"/>
<evidence type="ECO:0000313" key="3">
    <source>
        <dbReference type="Proteomes" id="UP001162905"/>
    </source>
</evidence>
<evidence type="ECO:0000259" key="1">
    <source>
        <dbReference type="Pfam" id="PF02441"/>
    </source>
</evidence>
<dbReference type="Gene3D" id="3.40.50.1950">
    <property type="entry name" value="Flavin prenyltransferase-like"/>
    <property type="match status" value="1"/>
</dbReference>
<keyword evidence="3" id="KW-1185">Reference proteome</keyword>
<organism evidence="2 3">
    <name type="scientific">Pseudomonas petrae</name>
    <dbReference type="NCBI Taxonomy" id="2912190"/>
    <lineage>
        <taxon>Bacteria</taxon>
        <taxon>Pseudomonadati</taxon>
        <taxon>Pseudomonadota</taxon>
        <taxon>Gammaproteobacteria</taxon>
        <taxon>Pseudomonadales</taxon>
        <taxon>Pseudomonadaceae</taxon>
        <taxon>Pseudomonas</taxon>
    </lineage>
</organism>
<dbReference type="SUPFAM" id="SSF52507">
    <property type="entry name" value="Homo-oligomeric flavin-containing Cys decarboxylases, HFCD"/>
    <property type="match status" value="1"/>
</dbReference>
<dbReference type="Pfam" id="PF02441">
    <property type="entry name" value="Flavoprotein"/>
    <property type="match status" value="1"/>
</dbReference>
<dbReference type="InterPro" id="IPR036551">
    <property type="entry name" value="Flavin_trans-like"/>
</dbReference>
<reference evidence="2" key="1">
    <citation type="submission" date="2022-01" db="EMBL/GenBank/DDBJ databases">
        <title>Pseudomonas sp. nov. isolated from Antarctic regolith.</title>
        <authorList>
            <person name="Novakova D."/>
            <person name="Sedlar K."/>
        </authorList>
    </citation>
    <scope>NUCLEOTIDE SEQUENCE</scope>
    <source>
        <strain evidence="2">P2647</strain>
    </source>
</reference>
<comment type="caution">
    <text evidence="2">The sequence shown here is derived from an EMBL/GenBank/DDBJ whole genome shotgun (WGS) entry which is preliminary data.</text>
</comment>
<dbReference type="Proteomes" id="UP001162905">
    <property type="component" value="Unassembled WGS sequence"/>
</dbReference>
<proteinExistence type="predicted"/>
<keyword evidence="2" id="KW-0808">Transferase</keyword>
<dbReference type="InterPro" id="IPR003382">
    <property type="entry name" value="Flavoprotein"/>
</dbReference>
<feature type="domain" description="Flavoprotein" evidence="1">
    <location>
        <begin position="6"/>
        <end position="52"/>
    </location>
</feature>
<sequence length="65" mass="7162">MSGPERITLAMTGASGAQYGLRLLDCLVREDREVHFLISKAAQLVMATETDVNLPPKPQMMQAFL</sequence>